<reference evidence="3 4" key="1">
    <citation type="journal article" date="2019" name="Sci. Rep.">
        <title>Comparative genomics of chytrid fungi reveal insights into the obligate biotrophic and pathogenic lifestyle of Synchytrium endobioticum.</title>
        <authorList>
            <person name="van de Vossenberg B.T.L.H."/>
            <person name="Warris S."/>
            <person name="Nguyen H.D.T."/>
            <person name="van Gent-Pelzer M.P.E."/>
            <person name="Joly D.L."/>
            <person name="van de Geest H.C."/>
            <person name="Bonants P.J.M."/>
            <person name="Smith D.S."/>
            <person name="Levesque C.A."/>
            <person name="van der Lee T.A.J."/>
        </authorList>
    </citation>
    <scope>NUCLEOTIDE SEQUENCE [LARGE SCALE GENOMIC DNA]</scope>
    <source>
        <strain evidence="3 4">CBS 675.73</strain>
    </source>
</reference>
<feature type="domain" description="DUF155" evidence="2">
    <location>
        <begin position="147"/>
        <end position="327"/>
    </location>
</feature>
<dbReference type="PANTHER" id="PTHR16255">
    <property type="entry name" value="REQUIRED FOR MEIOTIC NUCLEAR DIVISION PROTEIN 1 HOMOLOG"/>
    <property type="match status" value="1"/>
</dbReference>
<dbReference type="GO" id="GO:0070131">
    <property type="term" value="P:positive regulation of mitochondrial translation"/>
    <property type="evidence" value="ECO:0007669"/>
    <property type="project" value="TreeGrafter"/>
</dbReference>
<gene>
    <name evidence="3" type="ORF">CcCBS67573_g05697</name>
</gene>
<proteinExistence type="inferred from homology"/>
<dbReference type="InterPro" id="IPR003734">
    <property type="entry name" value="DUF155"/>
</dbReference>
<evidence type="ECO:0000313" key="4">
    <source>
        <dbReference type="Proteomes" id="UP000320333"/>
    </source>
</evidence>
<accession>A0A507FCN4</accession>
<dbReference type="Proteomes" id="UP000320333">
    <property type="component" value="Unassembled WGS sequence"/>
</dbReference>
<dbReference type="EMBL" id="QEAP01000213">
    <property type="protein sequence ID" value="TPX73038.1"/>
    <property type="molecule type" value="Genomic_DNA"/>
</dbReference>
<dbReference type="OrthoDB" id="242766at2759"/>
<sequence>MTARRLAPCAAFVPTRLPVRSFLPPFSASANRINIAAATHRLFSESIPRRVPESVPRASKPKKKGVRSVGLLNKDHTQKPMKLLTQRATAFSTAENYNFGQLLSVLQEKYHLMPYIADDVYHIRMPQQISNAEVDSNEVGHRDSEAFFFNNGVLVTWGASDPQIEELLVVANKVGESLYKDLEVEWYDYVVDPEQKYGLTRGLDSAGGIVNDTIVIGSDLPQDQYKLAFSSGLARSAKLASLENLLDAHLDKNREIPDLLLLGKKLPLGRSTILKSLGELFSLRGHVNLHSELLDLPDFCWSSSKMEDAFSEISRNLDVRARIAIFNKKLDYANELAEVLRNHLHEEHSLKLEWCIIILISVEIAFEVVHFIDRWREQIAEEEADAAAALALEREKQLVVDSQAVEIVEMDDKQ</sequence>
<evidence type="ECO:0000313" key="3">
    <source>
        <dbReference type="EMBL" id="TPX73038.1"/>
    </source>
</evidence>
<comment type="caution">
    <text evidence="3">The sequence shown here is derived from an EMBL/GenBank/DDBJ whole genome shotgun (WGS) entry which is preliminary data.</text>
</comment>
<dbReference type="PANTHER" id="PTHR16255:SF1">
    <property type="entry name" value="REQUIRED FOR MEIOTIC NUCLEAR DIVISION PROTEIN 1 HOMOLOG"/>
    <property type="match status" value="1"/>
</dbReference>
<organism evidence="3 4">
    <name type="scientific">Chytriomyces confervae</name>
    <dbReference type="NCBI Taxonomy" id="246404"/>
    <lineage>
        <taxon>Eukaryota</taxon>
        <taxon>Fungi</taxon>
        <taxon>Fungi incertae sedis</taxon>
        <taxon>Chytridiomycota</taxon>
        <taxon>Chytridiomycota incertae sedis</taxon>
        <taxon>Chytridiomycetes</taxon>
        <taxon>Chytridiales</taxon>
        <taxon>Chytriomycetaceae</taxon>
        <taxon>Chytriomyces</taxon>
    </lineage>
</organism>
<dbReference type="AlphaFoldDB" id="A0A507FCN4"/>
<comment type="similarity">
    <text evidence="1">Belongs to the RMD1/sif2 family.</text>
</comment>
<protein>
    <recommendedName>
        <fullName evidence="2">DUF155 domain-containing protein</fullName>
    </recommendedName>
</protein>
<dbReference type="GO" id="GO:0005739">
    <property type="term" value="C:mitochondrion"/>
    <property type="evidence" value="ECO:0007669"/>
    <property type="project" value="UniProtKB-ARBA"/>
</dbReference>
<keyword evidence="4" id="KW-1185">Reference proteome</keyword>
<name>A0A507FCN4_9FUNG</name>
<evidence type="ECO:0000256" key="1">
    <source>
        <dbReference type="ARBA" id="ARBA00008306"/>
    </source>
</evidence>
<evidence type="ECO:0000259" key="2">
    <source>
        <dbReference type="Pfam" id="PF02582"/>
    </source>
</evidence>
<dbReference type="InterPro" id="IPR051624">
    <property type="entry name" value="RMD1/Sad1-interacting"/>
</dbReference>
<dbReference type="Pfam" id="PF02582">
    <property type="entry name" value="DUF155"/>
    <property type="match status" value="1"/>
</dbReference>